<evidence type="ECO:0000313" key="7">
    <source>
        <dbReference type="EMBL" id="GIJ73044.1"/>
    </source>
</evidence>
<dbReference type="SMART" id="SM00220">
    <property type="entry name" value="S_TKc"/>
    <property type="match status" value="1"/>
</dbReference>
<dbReference type="InterPro" id="IPR000719">
    <property type="entry name" value="Prot_kinase_dom"/>
</dbReference>
<keyword evidence="3 4" id="KW-0067">ATP-binding</keyword>
<dbReference type="InterPro" id="IPR013517">
    <property type="entry name" value="FG-GAP"/>
</dbReference>
<feature type="domain" description="Protein kinase" evidence="6">
    <location>
        <begin position="18"/>
        <end position="277"/>
    </location>
</feature>
<organism evidence="7 8">
    <name type="scientific">Virgisporangium ochraceum</name>
    <dbReference type="NCBI Taxonomy" id="65505"/>
    <lineage>
        <taxon>Bacteria</taxon>
        <taxon>Bacillati</taxon>
        <taxon>Actinomycetota</taxon>
        <taxon>Actinomycetes</taxon>
        <taxon>Micromonosporales</taxon>
        <taxon>Micromonosporaceae</taxon>
        <taxon>Virgisporangium</taxon>
    </lineage>
</organism>
<dbReference type="SUPFAM" id="SSF56112">
    <property type="entry name" value="Protein kinase-like (PK-like)"/>
    <property type="match status" value="1"/>
</dbReference>
<dbReference type="InterPro" id="IPR011009">
    <property type="entry name" value="Kinase-like_dom_sf"/>
</dbReference>
<dbReference type="InterPro" id="IPR028994">
    <property type="entry name" value="Integrin_alpha_N"/>
</dbReference>
<dbReference type="InterPro" id="IPR017441">
    <property type="entry name" value="Protein_kinase_ATP_BS"/>
</dbReference>
<feature type="region of interest" description="Disordered" evidence="5">
    <location>
        <begin position="321"/>
        <end position="344"/>
    </location>
</feature>
<sequence>MPQTPPLDVPTGYRVAGFEVTRQLGGGGWGRVYAGRACDDHTREVALKFVPAASGLRADVLAREVRFGLTADHPCLVRSFGAHVVTDRSRPELDGTVVLIMERATASLADVMRAGPVPDPVRVLTDICRGLAHLHGRRVVHGDLKPSNVLVVDGRVALADFGLSTELEGTHGYAPHLGSVDYVPPEWWSEPLDDRGARLRPAQDMWAFGVIAFQVLGGGRWPFPGQTPRARALNAAAAPPSLDALPPAWRGIVRECLSPRHAARPSSAAVLARVEALDGTAPPVSAPVRPRRSWVAAVAAVTVVGTVVGAAAVVVRAQGDPVSGRPASVTATGTRTAAPLPDPDADRVAADGLLVDAGVPREYWGTVRADEHVAVTDVTGDGRRDVLVVRTGNDGTDVRTWAHGAEGEPAVLRIAGPLRSLGVAAGDVTGDGFGDLVAYHRDRSGPAEVAVWTGGPGGLTPAPTVVFTNSVDLANAKLAVGDVTGDGTADIVLARAAGDAMTLHLVVGGPRVGGAGNKVALVERPLAVSAIAAADVTGDGHADLLVRSRDAAGRGELHIAEGNRAGFAERVLTPLRVAPEHAVSMLAGTDVTGDGAPDAVLGRPLPGAGAVQLRRLAGGGRTLGPDEMLLTVGLSRLVI</sequence>
<dbReference type="PROSITE" id="PS00107">
    <property type="entry name" value="PROTEIN_KINASE_ATP"/>
    <property type="match status" value="1"/>
</dbReference>
<dbReference type="Pfam" id="PF01839">
    <property type="entry name" value="FG-GAP"/>
    <property type="match status" value="1"/>
</dbReference>
<evidence type="ECO:0000256" key="5">
    <source>
        <dbReference type="SAM" id="MobiDB-lite"/>
    </source>
</evidence>
<dbReference type="Proteomes" id="UP000635606">
    <property type="component" value="Unassembled WGS sequence"/>
</dbReference>
<proteinExistence type="predicted"/>
<evidence type="ECO:0000256" key="3">
    <source>
        <dbReference type="ARBA" id="ARBA00022840"/>
    </source>
</evidence>
<dbReference type="EMBL" id="BOPH01000108">
    <property type="protein sequence ID" value="GIJ73044.1"/>
    <property type="molecule type" value="Genomic_DNA"/>
</dbReference>
<dbReference type="GO" id="GO:0005524">
    <property type="term" value="F:ATP binding"/>
    <property type="evidence" value="ECO:0007669"/>
    <property type="project" value="UniProtKB-UniRule"/>
</dbReference>
<dbReference type="CDD" id="cd14014">
    <property type="entry name" value="STKc_PknB_like"/>
    <property type="match status" value="1"/>
</dbReference>
<evidence type="ECO:0000313" key="8">
    <source>
        <dbReference type="Proteomes" id="UP000635606"/>
    </source>
</evidence>
<accession>A0A8J4EFP2</accession>
<dbReference type="PANTHER" id="PTHR24359:SF1">
    <property type="entry name" value="INHIBITOR OF NUCLEAR FACTOR KAPPA-B KINASE EPSILON SUBUNIT HOMOLOG 1-RELATED"/>
    <property type="match status" value="1"/>
</dbReference>
<keyword evidence="2 4" id="KW-0547">Nucleotide-binding</keyword>
<dbReference type="PANTHER" id="PTHR24359">
    <property type="entry name" value="SERINE/THREONINE-PROTEIN KINASE SBK1"/>
    <property type="match status" value="1"/>
</dbReference>
<dbReference type="Pfam" id="PF00069">
    <property type="entry name" value="Pkinase"/>
    <property type="match status" value="1"/>
</dbReference>
<evidence type="ECO:0000256" key="2">
    <source>
        <dbReference type="ARBA" id="ARBA00022741"/>
    </source>
</evidence>
<dbReference type="Pfam" id="PF13517">
    <property type="entry name" value="FG-GAP_3"/>
    <property type="match status" value="1"/>
</dbReference>
<dbReference type="SUPFAM" id="SSF69318">
    <property type="entry name" value="Integrin alpha N-terminal domain"/>
    <property type="match status" value="1"/>
</dbReference>
<dbReference type="InterPro" id="IPR008271">
    <property type="entry name" value="Ser/Thr_kinase_AS"/>
</dbReference>
<keyword evidence="8" id="KW-1185">Reference proteome</keyword>
<dbReference type="RefSeq" id="WP_203932871.1">
    <property type="nucleotide sequence ID" value="NZ_BOPH01000108.1"/>
</dbReference>
<dbReference type="Gene3D" id="1.10.510.10">
    <property type="entry name" value="Transferase(Phosphotransferase) domain 1"/>
    <property type="match status" value="1"/>
</dbReference>
<evidence type="ECO:0000259" key="6">
    <source>
        <dbReference type="PROSITE" id="PS50011"/>
    </source>
</evidence>
<gene>
    <name evidence="7" type="ORF">Voc01_079610</name>
</gene>
<protein>
    <recommendedName>
        <fullName evidence="6">Protein kinase domain-containing protein</fullName>
    </recommendedName>
</protein>
<dbReference type="AlphaFoldDB" id="A0A8J4EFP2"/>
<dbReference type="PROSITE" id="PS00108">
    <property type="entry name" value="PROTEIN_KINASE_ST"/>
    <property type="match status" value="1"/>
</dbReference>
<dbReference type="Gene3D" id="2.130.10.130">
    <property type="entry name" value="Integrin alpha, N-terminal"/>
    <property type="match status" value="2"/>
</dbReference>
<feature type="binding site" evidence="4">
    <location>
        <position position="48"/>
    </location>
    <ligand>
        <name>ATP</name>
        <dbReference type="ChEBI" id="CHEBI:30616"/>
    </ligand>
</feature>
<dbReference type="PROSITE" id="PS50011">
    <property type="entry name" value="PROTEIN_KINASE_DOM"/>
    <property type="match status" value="1"/>
</dbReference>
<dbReference type="Gene3D" id="3.30.200.20">
    <property type="entry name" value="Phosphorylase Kinase, domain 1"/>
    <property type="match status" value="1"/>
</dbReference>
<reference evidence="7" key="1">
    <citation type="submission" date="2021-01" db="EMBL/GenBank/DDBJ databases">
        <title>Whole genome shotgun sequence of Virgisporangium ochraceum NBRC 16418.</title>
        <authorList>
            <person name="Komaki H."/>
            <person name="Tamura T."/>
        </authorList>
    </citation>
    <scope>NUCLEOTIDE SEQUENCE</scope>
    <source>
        <strain evidence="7">NBRC 16418</strain>
    </source>
</reference>
<evidence type="ECO:0000256" key="4">
    <source>
        <dbReference type="PROSITE-ProRule" id="PRU10141"/>
    </source>
</evidence>
<dbReference type="GO" id="GO:0004674">
    <property type="term" value="F:protein serine/threonine kinase activity"/>
    <property type="evidence" value="ECO:0007669"/>
    <property type="project" value="TreeGrafter"/>
</dbReference>
<name>A0A8J4EFP2_9ACTN</name>
<comment type="caution">
    <text evidence="7">The sequence shown here is derived from an EMBL/GenBank/DDBJ whole genome shotgun (WGS) entry which is preliminary data.</text>
</comment>
<evidence type="ECO:0000256" key="1">
    <source>
        <dbReference type="ARBA" id="ARBA00022729"/>
    </source>
</evidence>
<keyword evidence="1" id="KW-0732">Signal</keyword>